<keyword evidence="3 6" id="KW-0812">Transmembrane</keyword>
<comment type="similarity">
    <text evidence="2">Belongs to the GtrA family.</text>
</comment>
<feature type="domain" description="GtrA/DPMS transmembrane" evidence="7">
    <location>
        <begin position="21"/>
        <end position="134"/>
    </location>
</feature>
<evidence type="ECO:0000256" key="3">
    <source>
        <dbReference type="ARBA" id="ARBA00022692"/>
    </source>
</evidence>
<name>A0A0S1SXP1_9BACT</name>
<accession>A0A0S1SXP1</accession>
<keyword evidence="5 6" id="KW-0472">Membrane</keyword>
<accession>A0A0S1SQB6</accession>
<dbReference type="GO" id="GO:0005886">
    <property type="term" value="C:plasma membrane"/>
    <property type="evidence" value="ECO:0007669"/>
    <property type="project" value="TreeGrafter"/>
</dbReference>
<reference evidence="8 9" key="2">
    <citation type="journal article" date="2016" name="PeerJ">
        <title>Analysis of five complete genome sequences for members of the class Peribacteria in the recently recognized Peregrinibacteria bacterial phylum.</title>
        <authorList>
            <person name="Anantharaman K."/>
            <person name="Brown C.T."/>
            <person name="Burstein D."/>
            <person name="Castelle C.J."/>
            <person name="Probst A.J."/>
            <person name="Thomas B.C."/>
            <person name="Williams K.H."/>
            <person name="Banfield J.F."/>
        </authorList>
    </citation>
    <scope>NUCLEOTIDE SEQUENCE [LARGE SCALE GENOMIC DNA]</scope>
    <source>
        <strain evidence="8">RIFOXYD1_FULL_PER-ii_59_16</strain>
    </source>
</reference>
<accession>A0A0S1SL69</accession>
<accession>A0A0S1SCM5</accession>
<protein>
    <submittedName>
        <fullName evidence="8">GtrA-like surface polysaccharide biosynthesis protein, GtrA</fullName>
    </submittedName>
</protein>
<dbReference type="KEGG" id="prf:PeribacterA2_0938"/>
<dbReference type="Pfam" id="PF04138">
    <property type="entry name" value="GtrA_DPMS_TM"/>
    <property type="match status" value="1"/>
</dbReference>
<evidence type="ECO:0000256" key="5">
    <source>
        <dbReference type="ARBA" id="ARBA00023136"/>
    </source>
</evidence>
<feature type="transmembrane region" description="Helical" evidence="6">
    <location>
        <begin position="84"/>
        <end position="104"/>
    </location>
</feature>
<feature type="transmembrane region" description="Helical" evidence="6">
    <location>
        <begin position="50"/>
        <end position="72"/>
    </location>
</feature>
<dbReference type="EMBL" id="CP013065">
    <property type="protein sequence ID" value="ALM13604.1"/>
    <property type="molecule type" value="Genomic_DNA"/>
</dbReference>
<evidence type="ECO:0000256" key="1">
    <source>
        <dbReference type="ARBA" id="ARBA00004141"/>
    </source>
</evidence>
<dbReference type="GO" id="GO:0000271">
    <property type="term" value="P:polysaccharide biosynthetic process"/>
    <property type="evidence" value="ECO:0007669"/>
    <property type="project" value="InterPro"/>
</dbReference>
<dbReference type="PANTHER" id="PTHR38459:SF1">
    <property type="entry name" value="PROPHAGE BACTOPRENOL-LINKED GLUCOSE TRANSLOCASE HOMOLOG"/>
    <property type="match status" value="1"/>
</dbReference>
<dbReference type="Proteomes" id="UP000069135">
    <property type="component" value="Chromosome"/>
</dbReference>
<gene>
    <name evidence="8" type="ORF">PeribacterD1_0938</name>
</gene>
<evidence type="ECO:0000256" key="6">
    <source>
        <dbReference type="SAM" id="Phobius"/>
    </source>
</evidence>
<accession>A0A0S1SUJ1</accession>
<evidence type="ECO:0000256" key="4">
    <source>
        <dbReference type="ARBA" id="ARBA00022989"/>
    </source>
</evidence>
<evidence type="ECO:0000259" key="7">
    <source>
        <dbReference type="Pfam" id="PF04138"/>
    </source>
</evidence>
<keyword evidence="4 6" id="KW-1133">Transmembrane helix</keyword>
<feature type="transmembrane region" description="Helical" evidence="6">
    <location>
        <begin position="21"/>
        <end position="44"/>
    </location>
</feature>
<organism evidence="8 9">
    <name type="scientific">Candidatus Peribacter riflensis</name>
    <dbReference type="NCBI Taxonomy" id="1735162"/>
    <lineage>
        <taxon>Bacteria</taxon>
        <taxon>Candidatus Peregrinibacteriota</taxon>
        <taxon>Candidatus Peribacteria</taxon>
        <taxon>Candidatus Peribacterales</taxon>
        <taxon>Candidatus Peribacteraceae</taxon>
        <taxon>Candidatus Peribacter</taxon>
    </lineage>
</organism>
<dbReference type="InterPro" id="IPR007267">
    <property type="entry name" value="GtrA_DPMS_TM"/>
</dbReference>
<evidence type="ECO:0000256" key="2">
    <source>
        <dbReference type="ARBA" id="ARBA00009399"/>
    </source>
</evidence>
<evidence type="ECO:0000313" key="9">
    <source>
        <dbReference type="Proteomes" id="UP000069135"/>
    </source>
</evidence>
<proteinExistence type="inferred from homology"/>
<dbReference type="AlphaFoldDB" id="A0A0S1SXP1"/>
<reference evidence="9" key="1">
    <citation type="submission" date="2015-10" db="EMBL/GenBank/DDBJ databases">
        <title>Analysis of five complete genome sequences for members of the class Peribacteria in the recently recognized Peregrinibacteria bacterial phylum.</title>
        <authorList>
            <person name="Anantharaman K."/>
            <person name="Brown C.T."/>
            <person name="Burstein D."/>
            <person name="Castelle C.J."/>
            <person name="Probst A.J."/>
            <person name="Thomas B.C."/>
            <person name="Williams K.H."/>
            <person name="Banfield J.F."/>
        </authorList>
    </citation>
    <scope>NUCLEOTIDE SEQUENCE [LARGE SCALE GENOMIC DNA]</scope>
</reference>
<dbReference type="PANTHER" id="PTHR38459">
    <property type="entry name" value="PROPHAGE BACTOPRENOL-LINKED GLUCOSE TRANSLOCASE HOMOLOG"/>
    <property type="match status" value="1"/>
</dbReference>
<feature type="transmembrane region" description="Helical" evidence="6">
    <location>
        <begin position="116"/>
        <end position="133"/>
    </location>
</feature>
<sequence>MRRFRHWIFGPARSTRVQFFRYFWVGGISTVVDFAVFVFCVRFLDVHYLLAQFFAYCTGFVTNYILSILWVFQKTNQIVREITVVFIITMFGLLWTELLLYLFVDKFFFGEVKAKVIATIIVLFWNFGARRLIVYRNPPKA</sequence>
<comment type="subcellular location">
    <subcellularLocation>
        <location evidence="1">Membrane</location>
        <topology evidence="1">Multi-pass membrane protein</topology>
    </subcellularLocation>
</comment>
<dbReference type="InterPro" id="IPR051401">
    <property type="entry name" value="GtrA_CellWall_Glycosyl"/>
</dbReference>
<dbReference type="STRING" id="1735162.PeribacterB2_0940"/>
<evidence type="ECO:0000313" key="8">
    <source>
        <dbReference type="EMBL" id="ALM13604.1"/>
    </source>
</evidence>